<accession>A0A2D3I708</accession>
<name>A0A2D3I708_9VIRU</name>
<reference evidence="2" key="1">
    <citation type="journal article" date="2018" name="Aquaculture">
        <title>Complete genome sequence of a white spot syndrome virus associated with a disease incursion in Australia.</title>
        <authorList>
            <person name="Oakey J."/>
            <person name="Smith C.S."/>
        </authorList>
    </citation>
    <scope>NUCLEOTIDE SEQUENCE [LARGE SCALE GENOMIC DNA]</scope>
    <source>
        <strain evidence="2">WSSV-AU</strain>
    </source>
</reference>
<protein>
    <submittedName>
        <fullName evidence="2">ORF966</fullName>
    </submittedName>
</protein>
<proteinExistence type="predicted"/>
<sequence length="62" mass="7436">MVLVMMKMYHLTMLVVLITYKMMCLGMLISSKHSTLDPVYVIAKSMFQLSLWRKWRKICVMY</sequence>
<evidence type="ECO:0000256" key="1">
    <source>
        <dbReference type="SAM" id="Phobius"/>
    </source>
</evidence>
<organism evidence="2">
    <name type="scientific">White spot syndrome virus</name>
    <dbReference type="NCBI Taxonomy" id="342409"/>
    <lineage>
        <taxon>Viruses</taxon>
        <taxon>Viruses incertae sedis</taxon>
        <taxon>Naldaviricetes</taxon>
        <taxon>Nimaviridae</taxon>
        <taxon>Whispovirus</taxon>
    </lineage>
</organism>
<keyword evidence="1" id="KW-0812">Transmembrane</keyword>
<dbReference type="EMBL" id="MF768985">
    <property type="protein sequence ID" value="ATU84168.1"/>
    <property type="molecule type" value="Genomic_DNA"/>
</dbReference>
<dbReference type="Proteomes" id="UP000267516">
    <property type="component" value="Segment"/>
</dbReference>
<keyword evidence="1" id="KW-0472">Membrane</keyword>
<feature type="transmembrane region" description="Helical" evidence="1">
    <location>
        <begin position="12"/>
        <end position="30"/>
    </location>
</feature>
<evidence type="ECO:0000313" key="2">
    <source>
        <dbReference type="EMBL" id="ATU84168.1"/>
    </source>
</evidence>
<keyword evidence="1" id="KW-1133">Transmembrane helix</keyword>